<name>F0XQ06_GROCL</name>
<feature type="domain" description="Fcf2 pre-rRNA processing C-terminal" evidence="4">
    <location>
        <begin position="85"/>
        <end position="178"/>
    </location>
</feature>
<proteinExistence type="predicted"/>
<feature type="region of interest" description="Disordered" evidence="3">
    <location>
        <begin position="151"/>
        <end position="205"/>
    </location>
</feature>
<comment type="subcellular location">
    <subcellularLocation>
        <location evidence="1">Nucleus</location>
        <location evidence="1">Nucleolus</location>
    </subcellularLocation>
</comment>
<dbReference type="FunCoup" id="F0XQ06">
    <property type="interactions" value="302"/>
</dbReference>
<dbReference type="RefSeq" id="XP_014169645.1">
    <property type="nucleotide sequence ID" value="XM_014314170.1"/>
</dbReference>
<dbReference type="Proteomes" id="UP000007796">
    <property type="component" value="Unassembled WGS sequence"/>
</dbReference>
<evidence type="ECO:0000313" key="6">
    <source>
        <dbReference type="Proteomes" id="UP000007796"/>
    </source>
</evidence>
<dbReference type="AlphaFoldDB" id="F0XQ06"/>
<sequence length="205" mass="23297">MATEVSNLSEEQIDTLLREAEERLASKSAGSTRRPGQKITAQLLAKTPAGSITPEATKDVKPTKTDDVAVRVPEPKKKKEKDAADDAGPDWFGLPKTILTPETKRDFQVLRMRGVIDTKHHFRKDTRRDMFPKFSAFGTIVEGSMEGKGARLTRKERKQTISQEVLASHTSKDSFRKRYDKIQERKQSGKKAFYKKLVGQRRRRP</sequence>
<evidence type="ECO:0000259" key="4">
    <source>
        <dbReference type="Pfam" id="PF08698"/>
    </source>
</evidence>
<evidence type="ECO:0000256" key="3">
    <source>
        <dbReference type="SAM" id="MobiDB-lite"/>
    </source>
</evidence>
<accession>F0XQ06</accession>
<feature type="compositionally biased region" description="Basic residues" evidence="3">
    <location>
        <begin position="188"/>
        <end position="205"/>
    </location>
</feature>
<protein>
    <submittedName>
        <fullName evidence="5">Nucleolus protein required for cell</fullName>
    </submittedName>
</protein>
<feature type="compositionally biased region" description="Basic and acidic residues" evidence="3">
    <location>
        <begin position="170"/>
        <end position="187"/>
    </location>
</feature>
<dbReference type="InParanoid" id="F0XQ06"/>
<dbReference type="PANTHER" id="PTHR21686:SF12">
    <property type="entry name" value="DEOXYNUCLEOTIDYLTRANSFERASE TERMINAL-INTERACTING PROTEIN 2"/>
    <property type="match status" value="1"/>
</dbReference>
<evidence type="ECO:0000256" key="1">
    <source>
        <dbReference type="ARBA" id="ARBA00004604"/>
    </source>
</evidence>
<dbReference type="PANTHER" id="PTHR21686">
    <property type="entry name" value="DEOXYNUCLEOTIDYLTRANSFERASE TERMINAL-INTERACTING PROTEIN 2"/>
    <property type="match status" value="1"/>
</dbReference>
<dbReference type="InterPro" id="IPR039883">
    <property type="entry name" value="Fcf2/DNTTIP2"/>
</dbReference>
<organism evidence="6">
    <name type="scientific">Grosmannia clavigera (strain kw1407 / UAMH 11150)</name>
    <name type="common">Blue stain fungus</name>
    <name type="synonym">Graphiocladiella clavigera</name>
    <dbReference type="NCBI Taxonomy" id="655863"/>
    <lineage>
        <taxon>Eukaryota</taxon>
        <taxon>Fungi</taxon>
        <taxon>Dikarya</taxon>
        <taxon>Ascomycota</taxon>
        <taxon>Pezizomycotina</taxon>
        <taxon>Sordariomycetes</taxon>
        <taxon>Sordariomycetidae</taxon>
        <taxon>Ophiostomatales</taxon>
        <taxon>Ophiostomataceae</taxon>
        <taxon>Leptographium</taxon>
    </lineage>
</organism>
<dbReference type="Pfam" id="PF08698">
    <property type="entry name" value="Fcf2"/>
    <property type="match status" value="1"/>
</dbReference>
<dbReference type="EMBL" id="GL629801">
    <property type="protein sequence ID" value="EFX00163.1"/>
    <property type="molecule type" value="Genomic_DNA"/>
</dbReference>
<reference evidence="5 6" key="1">
    <citation type="journal article" date="2011" name="Proc. Natl. Acad. Sci. U.S.A.">
        <title>Genome and transcriptome analyses of the mountain pine beetle-fungal symbiont Grosmannia clavigera, a lodgepole pine pathogen.</title>
        <authorList>
            <person name="DiGuistini S."/>
            <person name="Wang Y."/>
            <person name="Liao N.Y."/>
            <person name="Taylor G."/>
            <person name="Tanguay P."/>
            <person name="Feau N."/>
            <person name="Henrissat B."/>
            <person name="Chan S.K."/>
            <person name="Hesse-Orce U."/>
            <person name="Alamouti S.M."/>
            <person name="Tsui C.K.M."/>
            <person name="Docking R.T."/>
            <person name="Levasseur A."/>
            <person name="Haridas S."/>
            <person name="Robertson G."/>
            <person name="Birol I."/>
            <person name="Holt R.A."/>
            <person name="Marra M.A."/>
            <person name="Hamelin R.C."/>
            <person name="Hirst M."/>
            <person name="Jones S.J.M."/>
            <person name="Bohlmann J."/>
            <person name="Breuil C."/>
        </authorList>
    </citation>
    <scope>NUCLEOTIDE SEQUENCE [LARGE SCALE GENOMIC DNA]</scope>
    <source>
        <strain evidence="6">kw1407 / UAMH 11150</strain>
    </source>
</reference>
<keyword evidence="6" id="KW-1185">Reference proteome</keyword>
<dbReference type="GO" id="GO:0005730">
    <property type="term" value="C:nucleolus"/>
    <property type="evidence" value="ECO:0007669"/>
    <property type="project" value="UniProtKB-SubCell"/>
</dbReference>
<dbReference type="GO" id="GO:0003723">
    <property type="term" value="F:RNA binding"/>
    <property type="evidence" value="ECO:0007669"/>
    <property type="project" value="TreeGrafter"/>
</dbReference>
<dbReference type="GO" id="GO:0006396">
    <property type="term" value="P:RNA processing"/>
    <property type="evidence" value="ECO:0007669"/>
    <property type="project" value="TreeGrafter"/>
</dbReference>
<dbReference type="GeneID" id="25980679"/>
<feature type="region of interest" description="Disordered" evidence="3">
    <location>
        <begin position="22"/>
        <end position="97"/>
    </location>
</feature>
<evidence type="ECO:0000256" key="2">
    <source>
        <dbReference type="ARBA" id="ARBA00023242"/>
    </source>
</evidence>
<dbReference type="STRING" id="655863.F0XQ06"/>
<gene>
    <name evidence="5" type="ORF">CMQ_7165</name>
</gene>
<dbReference type="eggNOG" id="KOG3100">
    <property type="taxonomic scope" value="Eukaryota"/>
</dbReference>
<feature type="compositionally biased region" description="Basic and acidic residues" evidence="3">
    <location>
        <begin position="56"/>
        <end position="84"/>
    </location>
</feature>
<evidence type="ECO:0000313" key="5">
    <source>
        <dbReference type="EMBL" id="EFX00163.1"/>
    </source>
</evidence>
<keyword evidence="2" id="KW-0539">Nucleus</keyword>
<feature type="compositionally biased region" description="Polar residues" evidence="3">
    <location>
        <begin position="160"/>
        <end position="169"/>
    </location>
</feature>
<dbReference type="OrthoDB" id="427886at2759"/>
<dbReference type="InterPro" id="IPR014810">
    <property type="entry name" value="Fcf2_C"/>
</dbReference>
<dbReference type="HOGENOM" id="CLU_075129_1_0_1"/>